<gene>
    <name evidence="1" type="ORF">DAEQUDRAFT_675539</name>
</gene>
<accession>A0A165MU21</accession>
<name>A0A165MU21_9APHY</name>
<organism evidence="1 2">
    <name type="scientific">Daedalea quercina L-15889</name>
    <dbReference type="NCBI Taxonomy" id="1314783"/>
    <lineage>
        <taxon>Eukaryota</taxon>
        <taxon>Fungi</taxon>
        <taxon>Dikarya</taxon>
        <taxon>Basidiomycota</taxon>
        <taxon>Agaricomycotina</taxon>
        <taxon>Agaricomycetes</taxon>
        <taxon>Polyporales</taxon>
        <taxon>Fomitopsis</taxon>
    </lineage>
</organism>
<evidence type="ECO:0000313" key="2">
    <source>
        <dbReference type="Proteomes" id="UP000076727"/>
    </source>
</evidence>
<evidence type="ECO:0000313" key="1">
    <source>
        <dbReference type="EMBL" id="KZT66124.1"/>
    </source>
</evidence>
<dbReference type="OrthoDB" id="2798025at2759"/>
<protein>
    <submittedName>
        <fullName evidence="1">Uncharacterized protein</fullName>
    </submittedName>
</protein>
<dbReference type="Proteomes" id="UP000076727">
    <property type="component" value="Unassembled WGS sequence"/>
</dbReference>
<dbReference type="AlphaFoldDB" id="A0A165MU21"/>
<keyword evidence="2" id="KW-1185">Reference proteome</keyword>
<dbReference type="EMBL" id="KV429094">
    <property type="protein sequence ID" value="KZT66124.1"/>
    <property type="molecule type" value="Genomic_DNA"/>
</dbReference>
<proteinExistence type="predicted"/>
<reference evidence="1 2" key="1">
    <citation type="journal article" date="2016" name="Mol. Biol. Evol.">
        <title>Comparative Genomics of Early-Diverging Mushroom-Forming Fungi Provides Insights into the Origins of Lignocellulose Decay Capabilities.</title>
        <authorList>
            <person name="Nagy L.G."/>
            <person name="Riley R."/>
            <person name="Tritt A."/>
            <person name="Adam C."/>
            <person name="Daum C."/>
            <person name="Floudas D."/>
            <person name="Sun H."/>
            <person name="Yadav J.S."/>
            <person name="Pangilinan J."/>
            <person name="Larsson K.H."/>
            <person name="Matsuura K."/>
            <person name="Barry K."/>
            <person name="Labutti K."/>
            <person name="Kuo R."/>
            <person name="Ohm R.A."/>
            <person name="Bhattacharya S.S."/>
            <person name="Shirouzu T."/>
            <person name="Yoshinaga Y."/>
            <person name="Martin F.M."/>
            <person name="Grigoriev I.V."/>
            <person name="Hibbett D.S."/>
        </authorList>
    </citation>
    <scope>NUCLEOTIDE SEQUENCE [LARGE SCALE GENOMIC DNA]</scope>
    <source>
        <strain evidence="1 2">L-15889</strain>
    </source>
</reference>
<sequence length="249" mass="27679">MTGQTHFVLSDLPAHLQLKPKLTSKDKVECFLCKRYDSGGLVLSKMREHVSQHILFALCDMSEENMKSEGYVGLFPCGFCGREDTCTAHLLTKKNGKPYIANNCPYHYEGMRYVNPMDPGQTRCSNTPIFCTMCPPSTHGQPETVWKYTAHLHLIAQHSSVDDESDEPTLAVPAQMAVNMFISQAEEEHMGIKSATTEEFREEYALPGSDTIEPVNTAIKRDGANSVTVAVGVFSKKPCCGTYSRVIMK</sequence>